<dbReference type="InterPro" id="IPR050357">
    <property type="entry name" value="Arrestin_domain-protein"/>
</dbReference>
<dbReference type="InterPro" id="IPR011022">
    <property type="entry name" value="Arrestin_C-like"/>
</dbReference>
<keyword evidence="4" id="KW-1185">Reference proteome</keyword>
<dbReference type="GO" id="GO:0005737">
    <property type="term" value="C:cytoplasm"/>
    <property type="evidence" value="ECO:0007669"/>
    <property type="project" value="TreeGrafter"/>
</dbReference>
<evidence type="ECO:0000259" key="2">
    <source>
        <dbReference type="Pfam" id="PF02752"/>
    </source>
</evidence>
<dbReference type="EMBL" id="CAJJDN010000052">
    <property type="protein sequence ID" value="CAD8087901.1"/>
    <property type="molecule type" value="Genomic_DNA"/>
</dbReference>
<dbReference type="Proteomes" id="UP000692954">
    <property type="component" value="Unassembled WGS sequence"/>
</dbReference>
<evidence type="ECO:0000313" key="3">
    <source>
        <dbReference type="EMBL" id="CAD8087901.1"/>
    </source>
</evidence>
<organism evidence="3 4">
    <name type="scientific">Paramecium sonneborni</name>
    <dbReference type="NCBI Taxonomy" id="65129"/>
    <lineage>
        <taxon>Eukaryota</taxon>
        <taxon>Sar</taxon>
        <taxon>Alveolata</taxon>
        <taxon>Ciliophora</taxon>
        <taxon>Intramacronucleata</taxon>
        <taxon>Oligohymenophorea</taxon>
        <taxon>Peniculida</taxon>
        <taxon>Parameciidae</taxon>
        <taxon>Paramecium</taxon>
    </lineage>
</organism>
<dbReference type="GO" id="GO:0015031">
    <property type="term" value="P:protein transport"/>
    <property type="evidence" value="ECO:0007669"/>
    <property type="project" value="TreeGrafter"/>
</dbReference>
<dbReference type="PANTHER" id="PTHR11188:SF17">
    <property type="entry name" value="FI21816P1"/>
    <property type="match status" value="1"/>
</dbReference>
<dbReference type="Pfam" id="PF02752">
    <property type="entry name" value="Arrestin_C"/>
    <property type="match status" value="1"/>
</dbReference>
<dbReference type="OrthoDB" id="290614at2759"/>
<feature type="domain" description="Arrestin C-terminal-like" evidence="2">
    <location>
        <begin position="186"/>
        <end position="303"/>
    </location>
</feature>
<evidence type="ECO:0000313" key="4">
    <source>
        <dbReference type="Proteomes" id="UP000692954"/>
    </source>
</evidence>
<gene>
    <name evidence="3" type="ORF">PSON_ATCC_30995.1.T0520065</name>
</gene>
<dbReference type="AlphaFoldDB" id="A0A8S1ND70"/>
<name>A0A8S1ND70_9CILI</name>
<protein>
    <recommendedName>
        <fullName evidence="5">Arrestin C-terminal-like domain-containing protein</fullName>
    </recommendedName>
</protein>
<dbReference type="Pfam" id="PF00339">
    <property type="entry name" value="Arrestin_N"/>
    <property type="match status" value="1"/>
</dbReference>
<dbReference type="InterPro" id="IPR011021">
    <property type="entry name" value="Arrestin-like_N"/>
</dbReference>
<feature type="domain" description="Arrestin-like N-terminal" evidence="1">
    <location>
        <begin position="26"/>
        <end position="146"/>
    </location>
</feature>
<accession>A0A8S1ND70</accession>
<reference evidence="3" key="1">
    <citation type="submission" date="2021-01" db="EMBL/GenBank/DDBJ databases">
        <authorList>
            <consortium name="Genoscope - CEA"/>
            <person name="William W."/>
        </authorList>
    </citation>
    <scope>NUCLEOTIDE SEQUENCE</scope>
</reference>
<proteinExistence type="predicted"/>
<sequence length="388" mass="45784">MRINQIYNQNGEIYKIQPKNFGNILITTDKFTYFAGEIISGNICLNVIGGEFLGCILYLGFTGKEKCQWEETDTEIETNPKRVCTGKSYILQDKVELHTFESPLQPYCQYVFPFQFYLTSHLPSSYYEKDKAQISYKVKAFVQSKKFPLPFLKHSQQLMIREQLQNYNYSLIKQVTSSFCCFQRKGACYFSCTIDKSYYLPGEEVNLTIDIDNSDLNQPLNYLEIYLNHQLTLIDNQQNYHFEIENKPEQRIAGVEARGKKKLKIQYCLRNNDPLIKLQPSTKGKLIQSEYQLVIQPHIQSYSCTKEWWELKAMQIMSFKIEILQSVFENNLQLLKEPFNENSQVFQIQKVCLTDRNKQEKQQMMVKYIKQKIPLRSQIQLMQQTMKE</sequence>
<evidence type="ECO:0008006" key="5">
    <source>
        <dbReference type="Google" id="ProtNLM"/>
    </source>
</evidence>
<comment type="caution">
    <text evidence="3">The sequence shown here is derived from an EMBL/GenBank/DDBJ whole genome shotgun (WGS) entry which is preliminary data.</text>
</comment>
<dbReference type="PANTHER" id="PTHR11188">
    <property type="entry name" value="ARRESTIN DOMAIN CONTAINING PROTEIN"/>
    <property type="match status" value="1"/>
</dbReference>
<evidence type="ECO:0000259" key="1">
    <source>
        <dbReference type="Pfam" id="PF00339"/>
    </source>
</evidence>